<proteinExistence type="predicted"/>
<reference evidence="2" key="2">
    <citation type="submission" date="2013-04" db="UniProtKB">
        <authorList>
            <consortium name="EnsemblPlants"/>
        </authorList>
    </citation>
    <scope>IDENTIFICATION</scope>
</reference>
<keyword evidence="1" id="KW-1133">Transmembrane helix</keyword>
<feature type="transmembrane region" description="Helical" evidence="1">
    <location>
        <begin position="151"/>
        <end position="173"/>
    </location>
</feature>
<evidence type="ECO:0000313" key="2">
    <source>
        <dbReference type="EnsemblPlants" id="OB01G29750.1"/>
    </source>
</evidence>
<protein>
    <submittedName>
        <fullName evidence="2">Uncharacterized protein</fullName>
    </submittedName>
</protein>
<dbReference type="Proteomes" id="UP000006038">
    <property type="component" value="Chromosome 1"/>
</dbReference>
<keyword evidence="3" id="KW-1185">Reference proteome</keyword>
<sequence length="186" mass="19838">MPQLDTSGRSAAATDDHLSHVVIDMSQLDTNGRNAAAGGIGSTGATLPAAAWTICPTVVVTKLAAATTDAAITFSVLPAAPSRDGRVGEYWYCAAVSSYFDGQQQYAAAKAVASRRRAEYMVLFLRRMLIAALSGAFMGLLVGVIMGVPRWGYLAIVPVCSIFNVMVEIFWIWAKNQNRLRYGAAS</sequence>
<dbReference type="AlphaFoldDB" id="J3L169"/>
<dbReference type="EnsemblPlants" id="OB01G29750.1">
    <property type="protein sequence ID" value="OB01G29750.1"/>
    <property type="gene ID" value="OB01G29750"/>
</dbReference>
<organism evidence="2">
    <name type="scientific">Oryza brachyantha</name>
    <name type="common">malo sina</name>
    <dbReference type="NCBI Taxonomy" id="4533"/>
    <lineage>
        <taxon>Eukaryota</taxon>
        <taxon>Viridiplantae</taxon>
        <taxon>Streptophyta</taxon>
        <taxon>Embryophyta</taxon>
        <taxon>Tracheophyta</taxon>
        <taxon>Spermatophyta</taxon>
        <taxon>Magnoliopsida</taxon>
        <taxon>Liliopsida</taxon>
        <taxon>Poales</taxon>
        <taxon>Poaceae</taxon>
        <taxon>BOP clade</taxon>
        <taxon>Oryzoideae</taxon>
        <taxon>Oryzeae</taxon>
        <taxon>Oryzinae</taxon>
        <taxon>Oryza</taxon>
    </lineage>
</organism>
<reference evidence="2" key="1">
    <citation type="journal article" date="2013" name="Nat. Commun.">
        <title>Whole-genome sequencing of Oryza brachyantha reveals mechanisms underlying Oryza genome evolution.</title>
        <authorList>
            <person name="Chen J."/>
            <person name="Huang Q."/>
            <person name="Gao D."/>
            <person name="Wang J."/>
            <person name="Lang Y."/>
            <person name="Liu T."/>
            <person name="Li B."/>
            <person name="Bai Z."/>
            <person name="Luis Goicoechea J."/>
            <person name="Liang C."/>
            <person name="Chen C."/>
            <person name="Zhang W."/>
            <person name="Sun S."/>
            <person name="Liao Y."/>
            <person name="Zhang X."/>
            <person name="Yang L."/>
            <person name="Song C."/>
            <person name="Wang M."/>
            <person name="Shi J."/>
            <person name="Liu G."/>
            <person name="Liu J."/>
            <person name="Zhou H."/>
            <person name="Zhou W."/>
            <person name="Yu Q."/>
            <person name="An N."/>
            <person name="Chen Y."/>
            <person name="Cai Q."/>
            <person name="Wang B."/>
            <person name="Liu B."/>
            <person name="Min J."/>
            <person name="Huang Y."/>
            <person name="Wu H."/>
            <person name="Li Z."/>
            <person name="Zhang Y."/>
            <person name="Yin Y."/>
            <person name="Song W."/>
            <person name="Jiang J."/>
            <person name="Jackson S.A."/>
            <person name="Wing R.A."/>
            <person name="Wang J."/>
            <person name="Chen M."/>
        </authorList>
    </citation>
    <scope>NUCLEOTIDE SEQUENCE [LARGE SCALE GENOMIC DNA]</scope>
    <source>
        <strain evidence="2">cv. IRGC 101232</strain>
    </source>
</reference>
<name>J3L169_ORYBR</name>
<accession>J3L169</accession>
<feature type="transmembrane region" description="Helical" evidence="1">
    <location>
        <begin position="124"/>
        <end position="145"/>
    </location>
</feature>
<dbReference type="HOGENOM" id="CLU_1456572_0_0_1"/>
<dbReference type="Gramene" id="OB01G29750.1">
    <property type="protein sequence ID" value="OB01G29750.1"/>
    <property type="gene ID" value="OB01G29750"/>
</dbReference>
<keyword evidence="1" id="KW-0472">Membrane</keyword>
<evidence type="ECO:0000313" key="3">
    <source>
        <dbReference type="Proteomes" id="UP000006038"/>
    </source>
</evidence>
<keyword evidence="1" id="KW-0812">Transmembrane</keyword>
<evidence type="ECO:0000256" key="1">
    <source>
        <dbReference type="SAM" id="Phobius"/>
    </source>
</evidence>